<dbReference type="InterPro" id="IPR029006">
    <property type="entry name" value="ADF-H/Gelsolin-like_dom_sf"/>
</dbReference>
<comment type="caution">
    <text evidence="2">The sequence shown here is derived from an EMBL/GenBank/DDBJ whole genome shotgun (WGS) entry which is preliminary data.</text>
</comment>
<feature type="domain" description="ADF-H" evidence="1">
    <location>
        <begin position="2"/>
        <end position="133"/>
    </location>
</feature>
<evidence type="ECO:0000313" key="3">
    <source>
        <dbReference type="Proteomes" id="UP000035932"/>
    </source>
</evidence>
<dbReference type="Gene3D" id="3.40.20.10">
    <property type="entry name" value="Severin"/>
    <property type="match status" value="1"/>
</dbReference>
<dbReference type="PATRIC" id="fig|66430.4.peg.329"/>
<dbReference type="AlphaFoldDB" id="A0A0J7ADQ7"/>
<dbReference type="InterPro" id="IPR002108">
    <property type="entry name" value="ADF-H"/>
</dbReference>
<dbReference type="Pfam" id="PF00241">
    <property type="entry name" value="Cofilin_ADF"/>
    <property type="match status" value="1"/>
</dbReference>
<dbReference type="EMBL" id="LFML01000102">
    <property type="protein sequence ID" value="KMO95361.1"/>
    <property type="molecule type" value="Genomic_DNA"/>
</dbReference>
<reference evidence="2 3" key="1">
    <citation type="submission" date="2015-06" db="EMBL/GenBank/DDBJ databases">
        <title>Recapitulation of the evolution of biosynthetic gene clusters reveals hidden chemical diversity on bacterial genomes.</title>
        <authorList>
            <person name="Cruz-Morales P."/>
            <person name="Martinez-Guerrero C."/>
            <person name="Morales-Escalante M.A."/>
            <person name="Yanez-Guerra L.A."/>
            <person name="Kopp J.F."/>
            <person name="Feldmann J."/>
            <person name="Ramos-Aboites H.E."/>
            <person name="Barona-Gomez F."/>
        </authorList>
    </citation>
    <scope>NUCLEOTIDE SEQUENCE [LARGE SCALE GENOMIC DNA]</scope>
    <source>
        <strain evidence="2 3">ATCC 31245</strain>
    </source>
</reference>
<dbReference type="PROSITE" id="PS51263">
    <property type="entry name" value="ADF_H"/>
    <property type="match status" value="1"/>
</dbReference>
<keyword evidence="3" id="KW-1185">Reference proteome</keyword>
<sequence length="133" mass="14705">MTSPAGPLEGCLDALRRLKETREINTVILRHRDAPDGLVPEVEGNLTHDELLQALPAGEARLVVHELAFASPEGTRRNERVLILWVPEAAGGQEEAYAAGYAALKEFLTDVRVHLTARRTDQLEYRRLVALTG</sequence>
<evidence type="ECO:0000313" key="2">
    <source>
        <dbReference type="EMBL" id="KMO95361.1"/>
    </source>
</evidence>
<proteinExistence type="predicted"/>
<dbReference type="SUPFAM" id="SSF55753">
    <property type="entry name" value="Actin depolymerizing proteins"/>
    <property type="match status" value="1"/>
</dbReference>
<dbReference type="OrthoDB" id="4239449at2"/>
<accession>A0A0J7ADQ7</accession>
<dbReference type="RefSeq" id="WP_048478828.1">
    <property type="nucleotide sequence ID" value="NZ_JBIRUD010000001.1"/>
</dbReference>
<protein>
    <recommendedName>
        <fullName evidence="1">ADF-H domain-containing protein</fullName>
    </recommendedName>
</protein>
<gene>
    <name evidence="2" type="ORF">ACS04_24230</name>
</gene>
<dbReference type="GO" id="GO:0003779">
    <property type="term" value="F:actin binding"/>
    <property type="evidence" value="ECO:0007669"/>
    <property type="project" value="InterPro"/>
</dbReference>
<dbReference type="STRING" id="66430.ACS04_24230"/>
<evidence type="ECO:0000259" key="1">
    <source>
        <dbReference type="PROSITE" id="PS51263"/>
    </source>
</evidence>
<dbReference type="Proteomes" id="UP000035932">
    <property type="component" value="Unassembled WGS sequence"/>
</dbReference>
<name>A0A0J7ADQ7_9ACTN</name>
<organism evidence="2 3">
    <name type="scientific">Streptomyces roseus</name>
    <dbReference type="NCBI Taxonomy" id="66430"/>
    <lineage>
        <taxon>Bacteria</taxon>
        <taxon>Bacillati</taxon>
        <taxon>Actinomycetota</taxon>
        <taxon>Actinomycetes</taxon>
        <taxon>Kitasatosporales</taxon>
        <taxon>Streptomycetaceae</taxon>
        <taxon>Streptomyces</taxon>
    </lineage>
</organism>